<comment type="function">
    <text evidence="9">Part of the tripartite ATP-independent periplasmic (TRAP) transport system.</text>
</comment>
<dbReference type="EMBL" id="JAWCUA010000010">
    <property type="protein sequence ID" value="MDU0113993.1"/>
    <property type="molecule type" value="Genomic_DNA"/>
</dbReference>
<proteinExistence type="inferred from homology"/>
<dbReference type="RefSeq" id="WP_315947576.1">
    <property type="nucleotide sequence ID" value="NZ_JAWCUA010000010.1"/>
</dbReference>
<dbReference type="PANTHER" id="PTHR35011:SF4">
    <property type="entry name" value="SLL1102 PROTEIN"/>
    <property type="match status" value="1"/>
</dbReference>
<keyword evidence="2 9" id="KW-0813">Transport</keyword>
<evidence type="ECO:0000313" key="11">
    <source>
        <dbReference type="EMBL" id="MDU0113993.1"/>
    </source>
</evidence>
<comment type="caution">
    <text evidence="11">The sequence shown here is derived from an EMBL/GenBank/DDBJ whole genome shotgun (WGS) entry which is preliminary data.</text>
</comment>
<evidence type="ECO:0000256" key="7">
    <source>
        <dbReference type="ARBA" id="ARBA00023136"/>
    </source>
</evidence>
<reference evidence="11 12" key="1">
    <citation type="submission" date="2023-10" db="EMBL/GenBank/DDBJ databases">
        <title>Psychrosphaera aquimaarina strain SW33 isolated from seawater.</title>
        <authorList>
            <person name="Bayburt H."/>
            <person name="Kim J.M."/>
            <person name="Choi B.J."/>
            <person name="Jeon C.O."/>
        </authorList>
    </citation>
    <scope>NUCLEOTIDE SEQUENCE [LARGE SCALE GENOMIC DNA]</scope>
    <source>
        <strain evidence="11 12">KCTC 52743</strain>
    </source>
</reference>
<keyword evidence="4 9" id="KW-0997">Cell inner membrane</keyword>
<keyword evidence="6 9" id="KW-1133">Transmembrane helix</keyword>
<evidence type="ECO:0000256" key="5">
    <source>
        <dbReference type="ARBA" id="ARBA00022692"/>
    </source>
</evidence>
<comment type="similarity">
    <text evidence="8 9">Belongs to the TRAP transporter small permease family.</text>
</comment>
<protein>
    <recommendedName>
        <fullName evidence="9">TRAP transporter small permease protein</fullName>
    </recommendedName>
</protein>
<feature type="domain" description="Tripartite ATP-independent periplasmic transporters DctQ component" evidence="10">
    <location>
        <begin position="31"/>
        <end position="162"/>
    </location>
</feature>
<feature type="transmembrane region" description="Helical" evidence="9">
    <location>
        <begin position="20"/>
        <end position="43"/>
    </location>
</feature>
<gene>
    <name evidence="11" type="ORF">RT723_13485</name>
</gene>
<evidence type="ECO:0000256" key="1">
    <source>
        <dbReference type="ARBA" id="ARBA00004429"/>
    </source>
</evidence>
<evidence type="ECO:0000259" key="10">
    <source>
        <dbReference type="Pfam" id="PF04290"/>
    </source>
</evidence>
<evidence type="ECO:0000256" key="3">
    <source>
        <dbReference type="ARBA" id="ARBA00022475"/>
    </source>
</evidence>
<dbReference type="InterPro" id="IPR007387">
    <property type="entry name" value="TRAP_DctQ"/>
</dbReference>
<dbReference type="InterPro" id="IPR055348">
    <property type="entry name" value="DctQ"/>
</dbReference>
<sequence>MSETLSRLGLNRLENFTTHIGKIISWLTIVMVITMTTVVILRYGFNIGWIWLQESVLYLHSFILMLAMSFTLQQDEHVRVDIFYRKMTATKKDSVNLFGHIFFLIPTCTYILVMSWNYVIQSWQITESSQEAGGLPLVFILKTLLILMPLLLIIQGISEVIKIVIKKVSSLNEGLR</sequence>
<keyword evidence="3" id="KW-1003">Cell membrane</keyword>
<evidence type="ECO:0000256" key="9">
    <source>
        <dbReference type="RuleBase" id="RU369079"/>
    </source>
</evidence>
<accession>A0ABU3R3W9</accession>
<dbReference type="Proteomes" id="UP001257914">
    <property type="component" value="Unassembled WGS sequence"/>
</dbReference>
<keyword evidence="5 9" id="KW-0812">Transmembrane</keyword>
<comment type="subcellular location">
    <subcellularLocation>
        <location evidence="1 9">Cell inner membrane</location>
        <topology evidence="1 9">Multi-pass membrane protein</topology>
    </subcellularLocation>
</comment>
<feature type="transmembrane region" description="Helical" evidence="9">
    <location>
        <begin position="94"/>
        <end position="113"/>
    </location>
</feature>
<feature type="transmembrane region" description="Helical" evidence="9">
    <location>
        <begin position="133"/>
        <end position="154"/>
    </location>
</feature>
<dbReference type="Pfam" id="PF04290">
    <property type="entry name" value="DctQ"/>
    <property type="match status" value="1"/>
</dbReference>
<evidence type="ECO:0000256" key="6">
    <source>
        <dbReference type="ARBA" id="ARBA00022989"/>
    </source>
</evidence>
<keyword evidence="7 9" id="KW-0472">Membrane</keyword>
<name>A0ABU3R3W9_9GAMM</name>
<organism evidence="11 12">
    <name type="scientific">Psychrosphaera aquimarina</name>
    <dbReference type="NCBI Taxonomy" id="2044854"/>
    <lineage>
        <taxon>Bacteria</taxon>
        <taxon>Pseudomonadati</taxon>
        <taxon>Pseudomonadota</taxon>
        <taxon>Gammaproteobacteria</taxon>
        <taxon>Alteromonadales</taxon>
        <taxon>Pseudoalteromonadaceae</taxon>
        <taxon>Psychrosphaera</taxon>
    </lineage>
</organism>
<dbReference type="PANTHER" id="PTHR35011">
    <property type="entry name" value="2,3-DIKETO-L-GULONATE TRAP TRANSPORTER SMALL PERMEASE PROTEIN YIAM"/>
    <property type="match status" value="1"/>
</dbReference>
<evidence type="ECO:0000256" key="4">
    <source>
        <dbReference type="ARBA" id="ARBA00022519"/>
    </source>
</evidence>
<evidence type="ECO:0000256" key="2">
    <source>
        <dbReference type="ARBA" id="ARBA00022448"/>
    </source>
</evidence>
<keyword evidence="12" id="KW-1185">Reference proteome</keyword>
<feature type="transmembrane region" description="Helical" evidence="9">
    <location>
        <begin position="55"/>
        <end position="73"/>
    </location>
</feature>
<evidence type="ECO:0000256" key="8">
    <source>
        <dbReference type="ARBA" id="ARBA00038436"/>
    </source>
</evidence>
<comment type="subunit">
    <text evidence="9">The complex comprises the extracytoplasmic solute receptor protein and the two transmembrane proteins.</text>
</comment>
<evidence type="ECO:0000313" key="12">
    <source>
        <dbReference type="Proteomes" id="UP001257914"/>
    </source>
</evidence>